<name>A0A1G8KAK1_9CLOT</name>
<accession>A0A1G8KAK1</accession>
<proteinExistence type="predicted"/>
<organism evidence="1 2">
    <name type="scientific">Proteiniclasticum ruminis</name>
    <dbReference type="NCBI Taxonomy" id="398199"/>
    <lineage>
        <taxon>Bacteria</taxon>
        <taxon>Bacillati</taxon>
        <taxon>Bacillota</taxon>
        <taxon>Clostridia</taxon>
        <taxon>Eubacteriales</taxon>
        <taxon>Clostridiaceae</taxon>
        <taxon>Proteiniclasticum</taxon>
    </lineage>
</organism>
<dbReference type="AlphaFoldDB" id="A0A1G8KAK1"/>
<reference evidence="1 2" key="1">
    <citation type="submission" date="2016-10" db="EMBL/GenBank/DDBJ databases">
        <authorList>
            <person name="de Groot N.N."/>
        </authorList>
    </citation>
    <scope>NUCLEOTIDE SEQUENCE [LARGE SCALE GENOMIC DNA]</scope>
    <source>
        <strain evidence="1 2">CGMCC 1.5058</strain>
    </source>
</reference>
<dbReference type="Proteomes" id="UP000183255">
    <property type="component" value="Unassembled WGS sequence"/>
</dbReference>
<gene>
    <name evidence="1" type="ORF">SAMN05421804_102253</name>
</gene>
<evidence type="ECO:0000313" key="2">
    <source>
        <dbReference type="Proteomes" id="UP000183255"/>
    </source>
</evidence>
<dbReference type="EMBL" id="FNDZ01000002">
    <property type="protein sequence ID" value="SDI40454.1"/>
    <property type="molecule type" value="Genomic_DNA"/>
</dbReference>
<sequence>MRLKGEQNSNHLFYLMKHNIKEMINQESGTVFGSVYKKDILGLEVKITNIPLRHSLQIRFRNGSMRCN</sequence>
<evidence type="ECO:0000313" key="1">
    <source>
        <dbReference type="EMBL" id="SDI40454.1"/>
    </source>
</evidence>
<protein>
    <submittedName>
        <fullName evidence="1">Type I restriction enzyme, S subunit</fullName>
    </submittedName>
</protein>